<organism evidence="2 3">
    <name type="scientific">Pseudomonas putida</name>
    <name type="common">Arthrobacter siderocapsulatus</name>
    <dbReference type="NCBI Taxonomy" id="303"/>
    <lineage>
        <taxon>Bacteria</taxon>
        <taxon>Pseudomonadati</taxon>
        <taxon>Pseudomonadota</taxon>
        <taxon>Gammaproteobacteria</taxon>
        <taxon>Pseudomonadales</taxon>
        <taxon>Pseudomonadaceae</taxon>
        <taxon>Pseudomonas</taxon>
    </lineage>
</organism>
<comment type="caution">
    <text evidence="2">The sequence shown here is derived from an EMBL/GenBank/DDBJ whole genome shotgun (WGS) entry which is preliminary data.</text>
</comment>
<keyword evidence="1" id="KW-0812">Transmembrane</keyword>
<reference evidence="2 3" key="2">
    <citation type="submission" date="2018-03" db="EMBL/GenBank/DDBJ databases">
        <title>Draft genome of Pseudomonas putida strain KH-18-2.</title>
        <authorList>
            <person name="Yoshizawa S."/>
            <person name="Khan N.H."/>
            <person name="Nishimura M."/>
            <person name="Chiura H.X."/>
            <person name="Ogura Y."/>
            <person name="Hayashi T."/>
            <person name="Kogure K."/>
        </authorList>
    </citation>
    <scope>NUCLEOTIDE SEQUENCE [LARGE SCALE GENOMIC DNA]</scope>
    <source>
        <strain evidence="2 3">KH-18-2</strain>
    </source>
</reference>
<evidence type="ECO:0000256" key="1">
    <source>
        <dbReference type="SAM" id="Phobius"/>
    </source>
</evidence>
<keyword evidence="1" id="KW-0472">Membrane</keyword>
<sequence>MKFPNWLLWLTLAMHCVVVIGVKSERDQAIRERDVARQDSRLVTGLYNGLLIGRGCEVPE</sequence>
<dbReference type="EMBL" id="MING01000019">
    <property type="protein sequence ID" value="POG14169.1"/>
    <property type="molecule type" value="Genomic_DNA"/>
</dbReference>
<reference evidence="2 3" key="1">
    <citation type="submission" date="2016-08" db="EMBL/GenBank/DDBJ databases">
        <authorList>
            <person name="Seilhamer J.J."/>
        </authorList>
    </citation>
    <scope>NUCLEOTIDE SEQUENCE [LARGE SCALE GENOMIC DNA]</scope>
    <source>
        <strain evidence="2 3">KH-18-2</strain>
    </source>
</reference>
<protein>
    <submittedName>
        <fullName evidence="2">Uncharacterized protein</fullName>
    </submittedName>
</protein>
<feature type="transmembrane region" description="Helical" evidence="1">
    <location>
        <begin position="6"/>
        <end position="23"/>
    </location>
</feature>
<accession>A0A2S3XF32</accession>
<dbReference type="AlphaFoldDB" id="A0A2S3XF32"/>
<dbReference type="RefSeq" id="WP_103469385.1">
    <property type="nucleotide sequence ID" value="NZ_MING01000019.1"/>
</dbReference>
<keyword evidence="1" id="KW-1133">Transmembrane helix</keyword>
<gene>
    <name evidence="2" type="ORF">BGP82_07005</name>
</gene>
<dbReference type="Proteomes" id="UP000237378">
    <property type="component" value="Unassembled WGS sequence"/>
</dbReference>
<name>A0A2S3XF32_PSEPU</name>
<evidence type="ECO:0000313" key="3">
    <source>
        <dbReference type="Proteomes" id="UP000237378"/>
    </source>
</evidence>
<proteinExistence type="predicted"/>
<evidence type="ECO:0000313" key="2">
    <source>
        <dbReference type="EMBL" id="POG14169.1"/>
    </source>
</evidence>